<evidence type="ECO:0000259" key="6">
    <source>
        <dbReference type="PROSITE" id="PS51192"/>
    </source>
</evidence>
<feature type="region of interest" description="Disordered" evidence="5">
    <location>
        <begin position="394"/>
        <end position="430"/>
    </location>
</feature>
<evidence type="ECO:0000256" key="5">
    <source>
        <dbReference type="SAM" id="MobiDB-lite"/>
    </source>
</evidence>
<dbReference type="Gene3D" id="1.20.120.1080">
    <property type="match status" value="1"/>
</dbReference>
<dbReference type="InterPro" id="IPR027417">
    <property type="entry name" value="P-loop_NTPase"/>
</dbReference>
<dbReference type="CDD" id="cd17917">
    <property type="entry name" value="DEXHc_RHA-like"/>
    <property type="match status" value="1"/>
</dbReference>
<keyword evidence="9" id="KW-1185">Reference proteome</keyword>
<evidence type="ECO:0000256" key="2">
    <source>
        <dbReference type="ARBA" id="ARBA00022801"/>
    </source>
</evidence>
<evidence type="ECO:0000259" key="7">
    <source>
        <dbReference type="PROSITE" id="PS51194"/>
    </source>
</evidence>
<accession>A0A2T9ZJ03</accession>
<dbReference type="SMART" id="SM00490">
    <property type="entry name" value="HELICc"/>
    <property type="match status" value="1"/>
</dbReference>
<evidence type="ECO:0000313" key="9">
    <source>
        <dbReference type="Proteomes" id="UP000245609"/>
    </source>
</evidence>
<dbReference type="PANTHER" id="PTHR18934">
    <property type="entry name" value="ATP-DEPENDENT RNA HELICASE"/>
    <property type="match status" value="1"/>
</dbReference>
<dbReference type="SMART" id="SM00847">
    <property type="entry name" value="HA2"/>
    <property type="match status" value="1"/>
</dbReference>
<comment type="caution">
    <text evidence="8">The sequence shown here is derived from an EMBL/GenBank/DDBJ whole genome shotgun (WGS) entry which is preliminary data.</text>
</comment>
<dbReference type="GO" id="GO:0016787">
    <property type="term" value="F:hydrolase activity"/>
    <property type="evidence" value="ECO:0007669"/>
    <property type="project" value="UniProtKB-KW"/>
</dbReference>
<evidence type="ECO:0000256" key="3">
    <source>
        <dbReference type="ARBA" id="ARBA00022806"/>
    </source>
</evidence>
<evidence type="ECO:0000313" key="8">
    <source>
        <dbReference type="EMBL" id="PVV04558.1"/>
    </source>
</evidence>
<keyword evidence="4" id="KW-0067">ATP-binding</keyword>
<dbReference type="GO" id="GO:0003723">
    <property type="term" value="F:RNA binding"/>
    <property type="evidence" value="ECO:0007669"/>
    <property type="project" value="TreeGrafter"/>
</dbReference>
<dbReference type="InterPro" id="IPR011545">
    <property type="entry name" value="DEAD/DEAH_box_helicase_dom"/>
</dbReference>
<evidence type="ECO:0000256" key="1">
    <source>
        <dbReference type="ARBA" id="ARBA00022741"/>
    </source>
</evidence>
<dbReference type="Pfam" id="PF00270">
    <property type="entry name" value="DEAD"/>
    <property type="match status" value="1"/>
</dbReference>
<proteinExistence type="predicted"/>
<dbReference type="InterPro" id="IPR001650">
    <property type="entry name" value="Helicase_C-like"/>
</dbReference>
<dbReference type="SUPFAM" id="SSF52540">
    <property type="entry name" value="P-loop containing nucleoside triphosphate hydrolases"/>
    <property type="match status" value="1"/>
</dbReference>
<dbReference type="EMBL" id="MBFS01000110">
    <property type="protein sequence ID" value="PVV04558.1"/>
    <property type="molecule type" value="Genomic_DNA"/>
</dbReference>
<evidence type="ECO:0000256" key="4">
    <source>
        <dbReference type="ARBA" id="ARBA00022840"/>
    </source>
</evidence>
<reference evidence="8 9" key="1">
    <citation type="journal article" date="2018" name="MBio">
        <title>Comparative Genomics Reveals the Core Gene Toolbox for the Fungus-Insect Symbiosis.</title>
        <authorList>
            <person name="Wang Y."/>
            <person name="Stata M."/>
            <person name="Wang W."/>
            <person name="Stajich J.E."/>
            <person name="White M.M."/>
            <person name="Moncalvo J.M."/>
        </authorList>
    </citation>
    <scope>NUCLEOTIDE SEQUENCE [LARGE SCALE GENOMIC DNA]</scope>
    <source>
        <strain evidence="8 9">SC-DP-2</strain>
    </source>
</reference>
<feature type="domain" description="Helicase ATP-binding" evidence="6">
    <location>
        <begin position="689"/>
        <end position="863"/>
    </location>
</feature>
<protein>
    <submittedName>
        <fullName evidence="8">Uncharacterized protein</fullName>
    </submittedName>
</protein>
<dbReference type="InterPro" id="IPR014001">
    <property type="entry name" value="Helicase_ATP-bd"/>
</dbReference>
<dbReference type="STRING" id="133381.A0A2T9ZJ03"/>
<dbReference type="GO" id="GO:0004386">
    <property type="term" value="F:helicase activity"/>
    <property type="evidence" value="ECO:0007669"/>
    <property type="project" value="UniProtKB-KW"/>
</dbReference>
<keyword evidence="2" id="KW-0378">Hydrolase</keyword>
<dbReference type="InterPro" id="IPR007502">
    <property type="entry name" value="Helicase-assoc_dom"/>
</dbReference>
<dbReference type="Pfam" id="PF21010">
    <property type="entry name" value="HA2_C"/>
    <property type="match status" value="1"/>
</dbReference>
<feature type="region of interest" description="Disordered" evidence="5">
    <location>
        <begin position="193"/>
        <end position="214"/>
    </location>
</feature>
<keyword evidence="3" id="KW-0347">Helicase</keyword>
<sequence>KQFNVHSTISTQFDIQVSLIKSQFISPSFNKLDFNSLLKKHNDIYSILLSTIESIYSHTSTDTIRKISKHLDSDANKDTNSLRYDSEFYQPNNNTIFVNSPFFKHQVEMASFLILYLSAFKIDPDLVSSALNSTKYWDLDSVIQFLAIKLDPASLLSIFDKKVYSSSYTESPQSLHNQHPLILGESTSQHTFPPPITSSSSYQHPDPSQTSTPQKLFTKSTEFYQFISSIQKYSKYISTWIPNLNTDFSVEVFDILCSIQNKKDSLSTVKIIYDFSTQTPARFNKLDPSFNHAVSKYKYKILFDLLCWIKPINHKNTLSNQTSSIKQFLAEIQSRTESYSKHKDFNFSNSEQVFNILLSHCNISSLSIYSEMIDCYNKYSVLLFTANTFNKSVDPDQPVDQNIPDDSIPSDDLQTPIDTPDTVLDPPSSELQIGSPEANTRLVAPNPQEIILDFCPSTQNLSTLVSLFEELVSPFSKNHNFNILSQTAQFPNCKALAYHIAWEMPIRVFGKTLLDAQVFITTLAILSLSDQHFVINKLPKKIVGLCDSWHNVLFPSSTQNPTPRQIADFIFPICKVKHPNNHNLTRTQFESNWSVFDTLNVGNSSDENQPKGNPTAKNNNLIQETSFEKDQIGISTRKKWKWETVELRRKESAFYNQKIKPVKENLPASNYANVISEYIVNAIFSSYESRFTPFSNILLVQGDTGCGKSTQIPQILLEALLKSKNYNGGRIICTQPRKVSAVSIAERVSLELSDPLQSKIGGKHNLVGSHTHLNPQHSNPNILVFCTTGILIQQLKNNPNLVGISAVIIDEVQDRTIEVDFLLAILKNLVQKRTDLFVVLMSATINAEHISKYFTGCRIFKIPGRTFLVDVHYIEDIIQCCNYRLGRYSEYAITERFNFRNRRLNHTGSNIRNNLARANTSRPTLDETGSLNPTTLVQDTMSRMAKDVVNLELIHILIKNIIKARSDNEDNASILSTAPKTGAILVFLPGIKDISKLATMILCDRELDNIIVIKLHSTTYSPTAGGNKYENYQTNPFLPTPPRKTKVVLSTNIAETGITIPDVTIVIDCGRSKQVSFDHESQVSIMKEKFISQASAKQRMGRAGRVQNGVCFRMYTKTDLESWPSYDAPEITFLPLQSLCLNIKKMYPNISLFSFFNTLLDRPPQSLVETSIFSLVGFNLLEHCSLSDKHVNPASIGTVAFNLNLTPLGVLISSLSLDISLARMLVFGVMLRCLDPVLTLVSALSQPKSIFASSDNVYEMGLDRIFDYGISFDLPYRHLKFGEKFSISDYLPTLEDLKTQEPHYSDFVSIVKAYNEWRYISSCNGITRKDLLAFCKIRKLNLDVLETVEDAKEKILRSLVYLRLLRRPSSRNGFGSIVRKVQPEVTGYQSGHVLYNPTIYENKNSSNVAIFSCAVVAGLDTFLIPDLNSKQSGKAFTNYISVIPNSITKGCDSINEDLQNITTRVSNKRNLGDFGDFGFPEGLNDDKQKYRMHISSVNKNLFTNNIVKKDLKALRFAQNPQEFVSNGLLLCSHLVQKVEKATYLKNTCTVPLLTALLFSGITPKIECPIKGLFSIKNGSYLFKSQLKNVYLIKYLSYRINRMWERFVFPEINFSENLSDQDIFDQNVVETVTTVVLKEYKRVFNNSH</sequence>
<dbReference type="CDD" id="cd18791">
    <property type="entry name" value="SF2_C_RHA"/>
    <property type="match status" value="1"/>
</dbReference>
<organism evidence="8 9">
    <name type="scientific">Smittium megazygosporum</name>
    <dbReference type="NCBI Taxonomy" id="133381"/>
    <lineage>
        <taxon>Eukaryota</taxon>
        <taxon>Fungi</taxon>
        <taxon>Fungi incertae sedis</taxon>
        <taxon>Zoopagomycota</taxon>
        <taxon>Kickxellomycotina</taxon>
        <taxon>Harpellomycetes</taxon>
        <taxon>Harpellales</taxon>
        <taxon>Legeriomycetaceae</taxon>
        <taxon>Smittium</taxon>
    </lineage>
</organism>
<feature type="non-terminal residue" evidence="8">
    <location>
        <position position="1"/>
    </location>
</feature>
<feature type="domain" description="Helicase C-terminal" evidence="7">
    <location>
        <begin position="956"/>
        <end position="1147"/>
    </location>
</feature>
<dbReference type="PROSITE" id="PS51194">
    <property type="entry name" value="HELICASE_CTER"/>
    <property type="match status" value="1"/>
</dbReference>
<dbReference type="Pfam" id="PF00271">
    <property type="entry name" value="Helicase_C"/>
    <property type="match status" value="1"/>
</dbReference>
<dbReference type="Gene3D" id="3.40.50.300">
    <property type="entry name" value="P-loop containing nucleotide triphosphate hydrolases"/>
    <property type="match status" value="2"/>
</dbReference>
<gene>
    <name evidence="8" type="ORF">BB560_000945</name>
</gene>
<dbReference type="OrthoDB" id="5600252at2759"/>
<dbReference type="Proteomes" id="UP000245609">
    <property type="component" value="Unassembled WGS sequence"/>
</dbReference>
<dbReference type="SMART" id="SM00487">
    <property type="entry name" value="DEXDc"/>
    <property type="match status" value="1"/>
</dbReference>
<dbReference type="PANTHER" id="PTHR18934:SF99">
    <property type="entry name" value="ATP-DEPENDENT RNA HELICASE DHX37-RELATED"/>
    <property type="match status" value="1"/>
</dbReference>
<dbReference type="PROSITE" id="PS51192">
    <property type="entry name" value="HELICASE_ATP_BIND_1"/>
    <property type="match status" value="1"/>
</dbReference>
<keyword evidence="1" id="KW-0547">Nucleotide-binding</keyword>
<name>A0A2T9ZJ03_9FUNG</name>
<dbReference type="GO" id="GO:0005524">
    <property type="term" value="F:ATP binding"/>
    <property type="evidence" value="ECO:0007669"/>
    <property type="project" value="UniProtKB-KW"/>
</dbReference>